<reference evidence="6" key="1">
    <citation type="submission" date="2016-10" db="EMBL/GenBank/DDBJ databases">
        <authorList>
            <person name="Varghese N."/>
            <person name="Submissions S."/>
        </authorList>
    </citation>
    <scope>NUCLEOTIDE SEQUENCE [LARGE SCALE GENOMIC DNA]</scope>
    <source>
        <strain evidence="6">DSM 22082</strain>
    </source>
</reference>
<evidence type="ECO:0000259" key="5">
    <source>
        <dbReference type="PROSITE" id="PS50937"/>
    </source>
</evidence>
<organism evidence="6 7">
    <name type="scientific">Brevibacterium sandarakinum</name>
    <dbReference type="NCBI Taxonomy" id="629680"/>
    <lineage>
        <taxon>Bacteria</taxon>
        <taxon>Bacillati</taxon>
        <taxon>Actinomycetota</taxon>
        <taxon>Actinomycetes</taxon>
        <taxon>Micrococcales</taxon>
        <taxon>Brevibacteriaceae</taxon>
        <taxon>Brevibacterium</taxon>
    </lineage>
</organism>
<dbReference type="PROSITE" id="PS50937">
    <property type="entry name" value="HTH_MERR_2"/>
    <property type="match status" value="1"/>
</dbReference>
<evidence type="ECO:0000313" key="7">
    <source>
        <dbReference type="Proteomes" id="UP000199700"/>
    </source>
</evidence>
<dbReference type="SMART" id="SM00422">
    <property type="entry name" value="HTH_MERR"/>
    <property type="match status" value="1"/>
</dbReference>
<evidence type="ECO:0000256" key="4">
    <source>
        <dbReference type="SAM" id="Coils"/>
    </source>
</evidence>
<dbReference type="CDD" id="cd04770">
    <property type="entry name" value="HTH_HMRTR"/>
    <property type="match status" value="1"/>
</dbReference>
<keyword evidence="3" id="KW-0804">Transcription</keyword>
<keyword evidence="2 6" id="KW-0238">DNA-binding</keyword>
<proteinExistence type="predicted"/>
<sequence length="129" mass="14287">MKIGELAQAAGTTAKTLRFYEEQGLLPPPGRTSSGYRDYPPDAIARVDFVHRGQAAGLTLAQIRQTMDIRDAGRAPCDHVRDLLDARLHDIEQQISQLSALRDTITDLRDDAAHPEPETCSADQVCRYL</sequence>
<keyword evidence="4" id="KW-0175">Coiled coil</keyword>
<dbReference type="InterPro" id="IPR000551">
    <property type="entry name" value="MerR-type_HTH_dom"/>
</dbReference>
<dbReference type="InterPro" id="IPR009061">
    <property type="entry name" value="DNA-bd_dom_put_sf"/>
</dbReference>
<dbReference type="STRING" id="629680.SAMN04489751_3280"/>
<gene>
    <name evidence="6" type="ORF">SAMN04489751_3280</name>
</gene>
<feature type="coiled-coil region" evidence="4">
    <location>
        <begin position="81"/>
        <end position="111"/>
    </location>
</feature>
<evidence type="ECO:0000256" key="2">
    <source>
        <dbReference type="ARBA" id="ARBA00023125"/>
    </source>
</evidence>
<dbReference type="Gene3D" id="1.10.1660.10">
    <property type="match status" value="1"/>
</dbReference>
<dbReference type="Pfam" id="PF13411">
    <property type="entry name" value="MerR_1"/>
    <property type="match status" value="1"/>
</dbReference>
<keyword evidence="1" id="KW-0805">Transcription regulation</keyword>
<evidence type="ECO:0000256" key="3">
    <source>
        <dbReference type="ARBA" id="ARBA00023163"/>
    </source>
</evidence>
<accession>A0A1H1WA19</accession>
<evidence type="ECO:0000313" key="6">
    <source>
        <dbReference type="EMBL" id="SDS93521.1"/>
    </source>
</evidence>
<dbReference type="InterPro" id="IPR047057">
    <property type="entry name" value="MerR_fam"/>
</dbReference>
<protein>
    <submittedName>
        <fullName evidence="6">DNA-binding transcriptional regulator, MerR family</fullName>
    </submittedName>
</protein>
<dbReference type="EMBL" id="LT629739">
    <property type="protein sequence ID" value="SDS93521.1"/>
    <property type="molecule type" value="Genomic_DNA"/>
</dbReference>
<feature type="domain" description="HTH merR-type" evidence="5">
    <location>
        <begin position="1"/>
        <end position="69"/>
    </location>
</feature>
<name>A0A1H1WA19_BRESA</name>
<dbReference type="PANTHER" id="PTHR30204">
    <property type="entry name" value="REDOX-CYCLING DRUG-SENSING TRANSCRIPTIONAL ACTIVATOR SOXR"/>
    <property type="match status" value="1"/>
</dbReference>
<dbReference type="GO" id="GO:0003677">
    <property type="term" value="F:DNA binding"/>
    <property type="evidence" value="ECO:0007669"/>
    <property type="project" value="UniProtKB-KW"/>
</dbReference>
<dbReference type="Proteomes" id="UP000199700">
    <property type="component" value="Chromosome"/>
</dbReference>
<dbReference type="GO" id="GO:0003700">
    <property type="term" value="F:DNA-binding transcription factor activity"/>
    <property type="evidence" value="ECO:0007669"/>
    <property type="project" value="InterPro"/>
</dbReference>
<dbReference type="AlphaFoldDB" id="A0A1H1WA19"/>
<dbReference type="RefSeq" id="WP_092107219.1">
    <property type="nucleotide sequence ID" value="NZ_LT629739.1"/>
</dbReference>
<keyword evidence="7" id="KW-1185">Reference proteome</keyword>
<dbReference type="OrthoDB" id="9802039at2"/>
<dbReference type="PANTHER" id="PTHR30204:SF94">
    <property type="entry name" value="HEAVY METAL-DEPENDENT TRANSCRIPTIONAL REGULATOR HI_0293-RELATED"/>
    <property type="match status" value="1"/>
</dbReference>
<dbReference type="PRINTS" id="PR00040">
    <property type="entry name" value="HTHMERR"/>
</dbReference>
<dbReference type="SUPFAM" id="SSF46955">
    <property type="entry name" value="Putative DNA-binding domain"/>
    <property type="match status" value="1"/>
</dbReference>
<evidence type="ECO:0000256" key="1">
    <source>
        <dbReference type="ARBA" id="ARBA00023015"/>
    </source>
</evidence>